<dbReference type="Proteomes" id="UP000319004">
    <property type="component" value="Chromosome"/>
</dbReference>
<dbReference type="SUPFAM" id="SSF117074">
    <property type="entry name" value="Hypothetical protein PA1324"/>
    <property type="match status" value="1"/>
</dbReference>
<dbReference type="Gene3D" id="2.60.40.1120">
    <property type="entry name" value="Carboxypeptidase-like, regulatory domain"/>
    <property type="match status" value="1"/>
</dbReference>
<protein>
    <submittedName>
        <fullName evidence="1">Nickel uptake substrate-specific transmembrane region</fullName>
    </submittedName>
</protein>
<dbReference type="EMBL" id="CP037423">
    <property type="protein sequence ID" value="QDV42065.1"/>
    <property type="molecule type" value="Genomic_DNA"/>
</dbReference>
<evidence type="ECO:0000313" key="2">
    <source>
        <dbReference type="Proteomes" id="UP000319004"/>
    </source>
</evidence>
<reference evidence="1 2" key="1">
    <citation type="submission" date="2019-03" db="EMBL/GenBank/DDBJ databases">
        <title>Deep-cultivation of Planctomycetes and their phenomic and genomic characterization uncovers novel biology.</title>
        <authorList>
            <person name="Wiegand S."/>
            <person name="Jogler M."/>
            <person name="Boedeker C."/>
            <person name="Pinto D."/>
            <person name="Vollmers J."/>
            <person name="Rivas-Marin E."/>
            <person name="Kohn T."/>
            <person name="Peeters S.H."/>
            <person name="Heuer A."/>
            <person name="Rast P."/>
            <person name="Oberbeckmann S."/>
            <person name="Bunk B."/>
            <person name="Jeske O."/>
            <person name="Meyerdierks A."/>
            <person name="Storesund J.E."/>
            <person name="Kallscheuer N."/>
            <person name="Luecker S."/>
            <person name="Lage O.M."/>
            <person name="Pohl T."/>
            <person name="Merkel B.J."/>
            <person name="Hornburger P."/>
            <person name="Mueller R.-W."/>
            <person name="Bruemmer F."/>
            <person name="Labrenz M."/>
            <person name="Spormann A.M."/>
            <person name="Op den Camp H."/>
            <person name="Overmann J."/>
            <person name="Amann R."/>
            <person name="Jetten M.S.M."/>
            <person name="Mascher T."/>
            <person name="Medema M.H."/>
            <person name="Devos D.P."/>
            <person name="Kaster A.-K."/>
            <person name="Ovreas L."/>
            <person name="Rohde M."/>
            <person name="Galperin M.Y."/>
            <person name="Jogler C."/>
        </authorList>
    </citation>
    <scope>NUCLEOTIDE SEQUENCE [LARGE SCALE GENOMIC DNA]</scope>
    <source>
        <strain evidence="1 2">Enr13</strain>
    </source>
</reference>
<dbReference type="RefSeq" id="WP_145385696.1">
    <property type="nucleotide sequence ID" value="NZ_CP037423.1"/>
</dbReference>
<keyword evidence="2" id="KW-1185">Reference proteome</keyword>
<organism evidence="1 2">
    <name type="scientific">Stieleria neptunia</name>
    <dbReference type="NCBI Taxonomy" id="2527979"/>
    <lineage>
        <taxon>Bacteria</taxon>
        <taxon>Pseudomonadati</taxon>
        <taxon>Planctomycetota</taxon>
        <taxon>Planctomycetia</taxon>
        <taxon>Pirellulales</taxon>
        <taxon>Pirellulaceae</taxon>
        <taxon>Stieleria</taxon>
    </lineage>
</organism>
<accession>A0A518HMI5</accession>
<dbReference type="InterPro" id="IPR008969">
    <property type="entry name" value="CarboxyPept-like_regulatory"/>
</dbReference>
<dbReference type="SUPFAM" id="SSF49464">
    <property type="entry name" value="Carboxypeptidase regulatory domain-like"/>
    <property type="match status" value="1"/>
</dbReference>
<name>A0A518HMI5_9BACT</name>
<proteinExistence type="predicted"/>
<dbReference type="AlphaFoldDB" id="A0A518HMI5"/>
<keyword evidence="1" id="KW-0812">Transmembrane</keyword>
<dbReference type="OrthoDB" id="280776at2"/>
<keyword evidence="1" id="KW-0472">Membrane</keyword>
<sequence>MLSIKFLLSLLLTAGTAELSGRVVDSEEAPVAGAIVVVSTAKPRVGPATTCPSCYRDCTKRTVTDENGAFSITELSDQLLFSLAAGGAGYQGQVSEHFDPEQNPEIQFELEPIQRTEKIEVLRGRVINLDGDPIAGAQVRPHTIFRNNGIGGGSDRSVTPLTLTDAEGVFEMSVGNHIEWIDLRINASAYAPAQTRWTRAGDDGLTISLGSGAGLRGKLVFRDKPVAGVEVGLVQKIRMMGNIVTPQEVYTDEAGVFTFDQLPPGLDYAVYTHTGQAASAVLPLSLIEAPRHGEMADLGEIAAVEPRRLLVTVTTSDGSPLPKDSYVYIGRRYGWRGSQLPLEQKTTSKVSILDAAPEVYEVGVRTKGYTVLETQPKLNVDLNRSYSVDARRESSVVLILEPTGD</sequence>
<dbReference type="KEGG" id="snep:Enr13x_19080"/>
<gene>
    <name evidence="1" type="ORF">Enr13x_19080</name>
</gene>
<evidence type="ECO:0000313" key="1">
    <source>
        <dbReference type="EMBL" id="QDV42065.1"/>
    </source>
</evidence>